<keyword evidence="7" id="KW-1185">Reference proteome</keyword>
<dbReference type="PANTHER" id="PTHR42743:SF11">
    <property type="entry name" value="AMINODEOXYCHORISMATE LYASE"/>
    <property type="match status" value="1"/>
</dbReference>
<comment type="similarity">
    <text evidence="2 4">Belongs to the class-IV pyridoxal-phosphate-dependent aminotransferase family.</text>
</comment>
<comment type="cofactor">
    <cofactor evidence="1 5">
        <name>pyridoxal 5'-phosphate</name>
        <dbReference type="ChEBI" id="CHEBI:597326"/>
    </cofactor>
</comment>
<dbReference type="PANTHER" id="PTHR42743">
    <property type="entry name" value="AMINO-ACID AMINOTRANSFERASE"/>
    <property type="match status" value="1"/>
</dbReference>
<dbReference type="Gene3D" id="3.20.10.10">
    <property type="entry name" value="D-amino Acid Aminotransferase, subunit A, domain 2"/>
    <property type="match status" value="1"/>
</dbReference>
<evidence type="ECO:0000256" key="3">
    <source>
        <dbReference type="ARBA" id="ARBA00022898"/>
    </source>
</evidence>
<dbReference type="InterPro" id="IPR001544">
    <property type="entry name" value="Aminotrans_IV"/>
</dbReference>
<sequence>MEVIKNDYYMLNESIKSSHDFDGNFISKGKSLYEVIRIYKGVPLFFEKHISRMFNSANISNLKLPSNGEKLKAAILKLTEVNEVQFGNIKIVFNFYNDECNFYCYFIEHQYPSEKDYNDGVSTILFKGERKNPNAKIMDVDFRENVDSKIRDKKVFEAILVDRNGNITEGSKSNIFMVKEKCVYTSPVEDVLPGITRDVIIDIVLKCGYKLKEERINYKDIKYMDGLFISGTSPKVLPINKVDDILFNSQNNLIIKEIHNLYEEYIEDYIKKFL</sequence>
<dbReference type="InterPro" id="IPR018300">
    <property type="entry name" value="Aminotrans_IV_CS"/>
</dbReference>
<dbReference type="InterPro" id="IPR036038">
    <property type="entry name" value="Aminotransferase-like"/>
</dbReference>
<name>A0ABW8TGZ4_9CLOT</name>
<dbReference type="GO" id="GO:0008483">
    <property type="term" value="F:transaminase activity"/>
    <property type="evidence" value="ECO:0007669"/>
    <property type="project" value="UniProtKB-KW"/>
</dbReference>
<evidence type="ECO:0000256" key="5">
    <source>
        <dbReference type="RuleBase" id="RU004516"/>
    </source>
</evidence>
<dbReference type="Pfam" id="PF01063">
    <property type="entry name" value="Aminotran_4"/>
    <property type="match status" value="1"/>
</dbReference>
<dbReference type="EMBL" id="JBJIAA010000012">
    <property type="protein sequence ID" value="MFL0251809.1"/>
    <property type="molecule type" value="Genomic_DNA"/>
</dbReference>
<accession>A0ABW8TGZ4</accession>
<dbReference type="InterPro" id="IPR043131">
    <property type="entry name" value="BCAT-like_N"/>
</dbReference>
<organism evidence="6 7">
    <name type="scientific">Clostridium neuense</name>
    <dbReference type="NCBI Taxonomy" id="1728934"/>
    <lineage>
        <taxon>Bacteria</taxon>
        <taxon>Bacillati</taxon>
        <taxon>Bacillota</taxon>
        <taxon>Clostridia</taxon>
        <taxon>Eubacteriales</taxon>
        <taxon>Clostridiaceae</taxon>
        <taxon>Clostridium</taxon>
    </lineage>
</organism>
<dbReference type="InterPro" id="IPR050571">
    <property type="entry name" value="Class-IV_PLP-Dep_Aminotrnsfr"/>
</dbReference>
<protein>
    <submittedName>
        <fullName evidence="6">Aminotransferase class IV</fullName>
    </submittedName>
</protein>
<keyword evidence="6" id="KW-0808">Transferase</keyword>
<dbReference type="Gene3D" id="3.30.470.10">
    <property type="match status" value="1"/>
</dbReference>
<reference evidence="6 7" key="1">
    <citation type="submission" date="2024-11" db="EMBL/GenBank/DDBJ databases">
        <authorList>
            <person name="Heng Y.C."/>
            <person name="Lim A.C.H."/>
            <person name="Lee J.K.Y."/>
            <person name="Kittelmann S."/>
        </authorList>
    </citation>
    <scope>NUCLEOTIDE SEQUENCE [LARGE SCALE GENOMIC DNA]</scope>
    <source>
        <strain evidence="6 7">WILCCON 0114</strain>
    </source>
</reference>
<dbReference type="RefSeq" id="WP_406788458.1">
    <property type="nucleotide sequence ID" value="NZ_JBJIAA010000012.1"/>
</dbReference>
<dbReference type="CDD" id="cd00449">
    <property type="entry name" value="PLPDE_IV"/>
    <property type="match status" value="1"/>
</dbReference>
<evidence type="ECO:0000313" key="7">
    <source>
        <dbReference type="Proteomes" id="UP001623592"/>
    </source>
</evidence>
<dbReference type="InterPro" id="IPR043132">
    <property type="entry name" value="BCAT-like_C"/>
</dbReference>
<evidence type="ECO:0000256" key="1">
    <source>
        <dbReference type="ARBA" id="ARBA00001933"/>
    </source>
</evidence>
<proteinExistence type="inferred from homology"/>
<dbReference type="SUPFAM" id="SSF56752">
    <property type="entry name" value="D-aminoacid aminotransferase-like PLP-dependent enzymes"/>
    <property type="match status" value="1"/>
</dbReference>
<evidence type="ECO:0000256" key="2">
    <source>
        <dbReference type="ARBA" id="ARBA00009320"/>
    </source>
</evidence>
<keyword evidence="3 5" id="KW-0663">Pyridoxal phosphate</keyword>
<keyword evidence="6" id="KW-0032">Aminotransferase</keyword>
<evidence type="ECO:0000313" key="6">
    <source>
        <dbReference type="EMBL" id="MFL0251809.1"/>
    </source>
</evidence>
<evidence type="ECO:0000256" key="4">
    <source>
        <dbReference type="RuleBase" id="RU004106"/>
    </source>
</evidence>
<dbReference type="PROSITE" id="PS00770">
    <property type="entry name" value="AA_TRANSFER_CLASS_4"/>
    <property type="match status" value="1"/>
</dbReference>
<gene>
    <name evidence="6" type="ORF">ACJDT4_15425</name>
</gene>
<dbReference type="Proteomes" id="UP001623592">
    <property type="component" value="Unassembled WGS sequence"/>
</dbReference>
<comment type="caution">
    <text evidence="6">The sequence shown here is derived from an EMBL/GenBank/DDBJ whole genome shotgun (WGS) entry which is preliminary data.</text>
</comment>